<dbReference type="EMBL" id="BK016144">
    <property type="protein sequence ID" value="DAF98319.1"/>
    <property type="molecule type" value="Genomic_DNA"/>
</dbReference>
<reference evidence="1" key="1">
    <citation type="journal article" date="2021" name="Proc. Natl. Acad. Sci. U.S.A.">
        <title>A Catalog of Tens of Thousands of Viruses from Human Metagenomes Reveals Hidden Associations with Chronic Diseases.</title>
        <authorList>
            <person name="Tisza M.J."/>
            <person name="Buck C.B."/>
        </authorList>
    </citation>
    <scope>NUCLEOTIDE SEQUENCE</scope>
    <source>
        <strain evidence="1">CtaDn21</strain>
    </source>
</reference>
<evidence type="ECO:0000313" key="1">
    <source>
        <dbReference type="EMBL" id="DAF98319.1"/>
    </source>
</evidence>
<organism evidence="1">
    <name type="scientific">Siphoviridae sp. ctaDn21</name>
    <dbReference type="NCBI Taxonomy" id="2825563"/>
    <lineage>
        <taxon>Viruses</taxon>
        <taxon>Duplodnaviria</taxon>
        <taxon>Heunggongvirae</taxon>
        <taxon>Uroviricota</taxon>
        <taxon>Caudoviricetes</taxon>
    </lineage>
</organism>
<name>A0A8S5UV13_9CAUD</name>
<accession>A0A8S5UV13</accession>
<proteinExistence type="predicted"/>
<protein>
    <submittedName>
        <fullName evidence="1">Uncharacterized protein</fullName>
    </submittedName>
</protein>
<sequence>MFSNFRIMVQFSMVQCFRTIVQFCFLIHLGSCRPLILLILQDFIFWFVEVPFLYNLVSFYPSGYRSLV</sequence>